<keyword evidence="9" id="KW-1185">Reference proteome</keyword>
<comment type="caution">
    <text evidence="4">Lacks conserved residue(s) required for the propagation of feature annotation.</text>
</comment>
<evidence type="ECO:0000259" key="7">
    <source>
        <dbReference type="PROSITE" id="PS50026"/>
    </source>
</evidence>
<dbReference type="InterPro" id="IPR050751">
    <property type="entry name" value="ECM_structural_protein"/>
</dbReference>
<proteinExistence type="predicted"/>
<feature type="region of interest" description="Disordered" evidence="5">
    <location>
        <begin position="235"/>
        <end position="263"/>
    </location>
</feature>
<evidence type="ECO:0000313" key="8">
    <source>
        <dbReference type="EMBL" id="KAJ8978199.1"/>
    </source>
</evidence>
<feature type="region of interest" description="Disordered" evidence="5">
    <location>
        <begin position="287"/>
        <end position="318"/>
    </location>
</feature>
<dbReference type="Gene3D" id="1.20.5.320">
    <property type="entry name" value="6-Phosphogluconate Dehydrogenase, domain 3"/>
    <property type="match status" value="2"/>
</dbReference>
<dbReference type="PANTHER" id="PTHR24034">
    <property type="entry name" value="EGF-LIKE DOMAIN-CONTAINING PROTEIN"/>
    <property type="match status" value="1"/>
</dbReference>
<name>A0ABQ9JJ38_9CUCU</name>
<feature type="signal peptide" evidence="6">
    <location>
        <begin position="1"/>
        <end position="20"/>
    </location>
</feature>
<reference evidence="8" key="1">
    <citation type="journal article" date="2023" name="Insect Mol. Biol.">
        <title>Genome sequencing provides insights into the evolution of gene families encoding plant cell wall-degrading enzymes in longhorned beetles.</title>
        <authorList>
            <person name="Shin N.R."/>
            <person name="Okamura Y."/>
            <person name="Kirsch R."/>
            <person name="Pauchet Y."/>
        </authorList>
    </citation>
    <scope>NUCLEOTIDE SEQUENCE</scope>
    <source>
        <strain evidence="8">MMC_N1</strain>
    </source>
</reference>
<organism evidence="8 9">
    <name type="scientific">Molorchus minor</name>
    <dbReference type="NCBI Taxonomy" id="1323400"/>
    <lineage>
        <taxon>Eukaryota</taxon>
        <taxon>Metazoa</taxon>
        <taxon>Ecdysozoa</taxon>
        <taxon>Arthropoda</taxon>
        <taxon>Hexapoda</taxon>
        <taxon>Insecta</taxon>
        <taxon>Pterygota</taxon>
        <taxon>Neoptera</taxon>
        <taxon>Endopterygota</taxon>
        <taxon>Coleoptera</taxon>
        <taxon>Polyphaga</taxon>
        <taxon>Cucujiformia</taxon>
        <taxon>Chrysomeloidea</taxon>
        <taxon>Cerambycidae</taxon>
        <taxon>Lamiinae</taxon>
        <taxon>Monochamini</taxon>
        <taxon>Molorchus</taxon>
    </lineage>
</organism>
<evidence type="ECO:0000256" key="4">
    <source>
        <dbReference type="PROSITE-ProRule" id="PRU00076"/>
    </source>
</evidence>
<feature type="compositionally biased region" description="Basic and acidic residues" evidence="5">
    <location>
        <begin position="308"/>
        <end position="318"/>
    </location>
</feature>
<keyword evidence="2" id="KW-0677">Repeat</keyword>
<dbReference type="Gene3D" id="2.10.25.10">
    <property type="entry name" value="Laminin"/>
    <property type="match status" value="2"/>
</dbReference>
<accession>A0ABQ9JJ38</accession>
<sequence length="441" mass="49116">MTWTTAPLPLGALFLSLVLCFSATYENTTEEVQLTHDGYYLDALNDAAFGDSSQTLECPSSNVITTRYKCNVKGKWVDCTRRHCCKDYIFVAGRCISKEQDPCSLGLCEQRCTIYLQRIICTCFHGYKFNPENQKRGIKPICVDVNECLDRSGDCEHKCINEIGSHRCTCNPGYKLRGDNRTCELLSAQGGSKLAAAHVDRCYANCDSLVRLNDKLTSLQEKQSDCQVLPPVLQVLQGPPGPPGPPGSRGFPGPDFSSNTLSSPNTDYKYSMLDAFVSLPGDENTQCRCKRGAQGDVGAPGPQGPKGEQGERGVRGPKGERGSFDFLLLLLADVRHDIVHLQNKVFVNGEKPPKFDFETALQKKRIKQKHRFLQQQKILQGFINPSVETKNADETTTTTVPQITTTSEDIEEFRDYDFKISEDTLENYDDFSGGMAYEDYL</sequence>
<evidence type="ECO:0000256" key="5">
    <source>
        <dbReference type="SAM" id="MobiDB-lite"/>
    </source>
</evidence>
<evidence type="ECO:0000256" key="3">
    <source>
        <dbReference type="ARBA" id="ARBA00023157"/>
    </source>
</evidence>
<evidence type="ECO:0000256" key="2">
    <source>
        <dbReference type="ARBA" id="ARBA00022737"/>
    </source>
</evidence>
<comment type="caution">
    <text evidence="8">The sequence shown here is derived from an EMBL/GenBank/DDBJ whole genome shotgun (WGS) entry which is preliminary data.</text>
</comment>
<dbReference type="PROSITE" id="PS50026">
    <property type="entry name" value="EGF_3"/>
    <property type="match status" value="1"/>
</dbReference>
<feature type="chain" id="PRO_5046419071" description="EGF-like domain-containing protein" evidence="6">
    <location>
        <begin position="21"/>
        <end position="441"/>
    </location>
</feature>
<dbReference type="PANTHER" id="PTHR24034:SF204">
    <property type="entry name" value="ADHESION G PROTEIN-COUPLED RECEPTOR E1"/>
    <property type="match status" value="1"/>
</dbReference>
<keyword evidence="1 4" id="KW-0245">EGF-like domain</keyword>
<keyword evidence="3" id="KW-1015">Disulfide bond</keyword>
<protein>
    <recommendedName>
        <fullName evidence="7">EGF-like domain-containing protein</fullName>
    </recommendedName>
</protein>
<dbReference type="SMART" id="SM00181">
    <property type="entry name" value="EGF"/>
    <property type="match status" value="2"/>
</dbReference>
<dbReference type="SUPFAM" id="SSF57196">
    <property type="entry name" value="EGF/Laminin"/>
    <property type="match status" value="2"/>
</dbReference>
<keyword evidence="6" id="KW-0732">Signal</keyword>
<feature type="domain" description="EGF-like" evidence="7">
    <location>
        <begin position="144"/>
        <end position="184"/>
    </location>
</feature>
<dbReference type="PROSITE" id="PS01186">
    <property type="entry name" value="EGF_2"/>
    <property type="match status" value="1"/>
</dbReference>
<evidence type="ECO:0000256" key="6">
    <source>
        <dbReference type="SAM" id="SignalP"/>
    </source>
</evidence>
<dbReference type="InterPro" id="IPR000742">
    <property type="entry name" value="EGF"/>
</dbReference>
<evidence type="ECO:0000256" key="1">
    <source>
        <dbReference type="ARBA" id="ARBA00022536"/>
    </source>
</evidence>
<dbReference type="Pfam" id="PF14670">
    <property type="entry name" value="FXa_inhibition"/>
    <property type="match status" value="1"/>
</dbReference>
<evidence type="ECO:0000313" key="9">
    <source>
        <dbReference type="Proteomes" id="UP001162164"/>
    </source>
</evidence>
<dbReference type="SMART" id="SM00179">
    <property type="entry name" value="EGF_CA"/>
    <property type="match status" value="1"/>
</dbReference>
<dbReference type="Proteomes" id="UP001162164">
    <property type="component" value="Unassembled WGS sequence"/>
</dbReference>
<dbReference type="EMBL" id="JAPWTJ010000464">
    <property type="protein sequence ID" value="KAJ8978199.1"/>
    <property type="molecule type" value="Genomic_DNA"/>
</dbReference>
<dbReference type="InterPro" id="IPR001881">
    <property type="entry name" value="EGF-like_Ca-bd_dom"/>
</dbReference>
<gene>
    <name evidence="8" type="ORF">NQ317_013145</name>
</gene>